<dbReference type="AlphaFoldDB" id="A0AA35VR71"/>
<evidence type="ECO:0000313" key="2">
    <source>
        <dbReference type="EMBL" id="CAI7988764.1"/>
    </source>
</evidence>
<keyword evidence="1" id="KW-0732">Signal</keyword>
<reference evidence="2" key="1">
    <citation type="submission" date="2023-03" db="EMBL/GenBank/DDBJ databases">
        <authorList>
            <person name="Steffen K."/>
            <person name="Cardenas P."/>
        </authorList>
    </citation>
    <scope>NUCLEOTIDE SEQUENCE</scope>
</reference>
<evidence type="ECO:0008006" key="4">
    <source>
        <dbReference type="Google" id="ProtNLM"/>
    </source>
</evidence>
<organism evidence="2 3">
    <name type="scientific">Geodia barretti</name>
    <name type="common">Barrett's horny sponge</name>
    <dbReference type="NCBI Taxonomy" id="519541"/>
    <lineage>
        <taxon>Eukaryota</taxon>
        <taxon>Metazoa</taxon>
        <taxon>Porifera</taxon>
        <taxon>Demospongiae</taxon>
        <taxon>Heteroscleromorpha</taxon>
        <taxon>Tetractinellida</taxon>
        <taxon>Astrophorina</taxon>
        <taxon>Geodiidae</taxon>
        <taxon>Geodia</taxon>
    </lineage>
</organism>
<name>A0AA35VR71_GEOBA</name>
<evidence type="ECO:0000313" key="3">
    <source>
        <dbReference type="Proteomes" id="UP001174909"/>
    </source>
</evidence>
<dbReference type="EMBL" id="CASHTH010000007">
    <property type="protein sequence ID" value="CAI7988764.1"/>
    <property type="molecule type" value="Genomic_DNA"/>
</dbReference>
<gene>
    <name evidence="2" type="ORF">GBAR_LOCUS48</name>
</gene>
<feature type="chain" id="PRO_5041247028" description="Secreted protein" evidence="1">
    <location>
        <begin position="22"/>
        <end position="86"/>
    </location>
</feature>
<dbReference type="Proteomes" id="UP001174909">
    <property type="component" value="Unassembled WGS sequence"/>
</dbReference>
<sequence>MHVRAGTLHCVLKLFLRPAFLYTPLWSDLCLLQSRNWTKPDEIWSGFQEVYLLRLQLPESTRHCLLFTSTMTARPVQPQLKRGTAL</sequence>
<protein>
    <recommendedName>
        <fullName evidence="4">Secreted protein</fullName>
    </recommendedName>
</protein>
<comment type="caution">
    <text evidence="2">The sequence shown here is derived from an EMBL/GenBank/DDBJ whole genome shotgun (WGS) entry which is preliminary data.</text>
</comment>
<accession>A0AA35VR71</accession>
<keyword evidence="3" id="KW-1185">Reference proteome</keyword>
<feature type="signal peptide" evidence="1">
    <location>
        <begin position="1"/>
        <end position="21"/>
    </location>
</feature>
<proteinExistence type="predicted"/>
<evidence type="ECO:0000256" key="1">
    <source>
        <dbReference type="SAM" id="SignalP"/>
    </source>
</evidence>